<comment type="subcellular location">
    <subcellularLocation>
        <location evidence="1">Nucleus</location>
    </subcellularLocation>
</comment>
<feature type="region of interest" description="Disordered" evidence="6">
    <location>
        <begin position="124"/>
        <end position="165"/>
    </location>
</feature>
<name>A0ABP0EF10_9ASCO</name>
<proteinExistence type="inferred from homology"/>
<dbReference type="SUPFAM" id="SSF55979">
    <property type="entry name" value="DNA clamp"/>
    <property type="match status" value="1"/>
</dbReference>
<evidence type="ECO:0000256" key="5">
    <source>
        <dbReference type="ARBA" id="ARBA00023242"/>
    </source>
</evidence>
<keyword evidence="3" id="KW-0227">DNA damage</keyword>
<comment type="similarity">
    <text evidence="2">Belongs to the rad1 family.</text>
</comment>
<dbReference type="PANTHER" id="PTHR10870">
    <property type="entry name" value="CELL CYCLE CHECKPOINT PROTEIN RAD1"/>
    <property type="match status" value="1"/>
</dbReference>
<dbReference type="Pfam" id="PF02144">
    <property type="entry name" value="Rad1"/>
    <property type="match status" value="1"/>
</dbReference>
<evidence type="ECO:0000256" key="3">
    <source>
        <dbReference type="ARBA" id="ARBA00022763"/>
    </source>
</evidence>
<dbReference type="PANTHER" id="PTHR10870:SF0">
    <property type="entry name" value="CELL CYCLE CHECKPOINT PROTEIN RAD1"/>
    <property type="match status" value="1"/>
</dbReference>
<organism evidence="7 8">
    <name type="scientific">[Candida] anglica</name>
    <dbReference type="NCBI Taxonomy" id="148631"/>
    <lineage>
        <taxon>Eukaryota</taxon>
        <taxon>Fungi</taxon>
        <taxon>Dikarya</taxon>
        <taxon>Ascomycota</taxon>
        <taxon>Saccharomycotina</taxon>
        <taxon>Pichiomycetes</taxon>
        <taxon>Debaryomycetaceae</taxon>
        <taxon>Kurtzmaniella</taxon>
    </lineage>
</organism>
<keyword evidence="8" id="KW-1185">Reference proteome</keyword>
<accession>A0ABP0EF10</accession>
<keyword evidence="4" id="KW-0234">DNA repair</keyword>
<reference evidence="7 8" key="1">
    <citation type="submission" date="2024-01" db="EMBL/GenBank/DDBJ databases">
        <authorList>
            <consortium name="Genoscope - CEA"/>
            <person name="William W."/>
        </authorList>
    </citation>
    <scope>NUCLEOTIDE SEQUENCE [LARGE SCALE GENOMIC DNA]</scope>
    <source>
        <strain evidence="7 8">29B2s-10</strain>
    </source>
</reference>
<feature type="region of interest" description="Disordered" evidence="6">
    <location>
        <begin position="1"/>
        <end position="21"/>
    </location>
</feature>
<evidence type="ECO:0000313" key="7">
    <source>
        <dbReference type="EMBL" id="CAK7903678.1"/>
    </source>
</evidence>
<dbReference type="Proteomes" id="UP001497600">
    <property type="component" value="Chromosome D"/>
</dbReference>
<protein>
    <submittedName>
        <fullName evidence="7">DNA damage checkpoint control protein Rad17p</fullName>
    </submittedName>
</protein>
<evidence type="ECO:0000313" key="8">
    <source>
        <dbReference type="Proteomes" id="UP001497600"/>
    </source>
</evidence>
<dbReference type="InterPro" id="IPR046938">
    <property type="entry name" value="DNA_clamp_sf"/>
</dbReference>
<evidence type="ECO:0000256" key="4">
    <source>
        <dbReference type="ARBA" id="ARBA00023204"/>
    </source>
</evidence>
<evidence type="ECO:0000256" key="1">
    <source>
        <dbReference type="ARBA" id="ARBA00004123"/>
    </source>
</evidence>
<evidence type="ECO:0000256" key="6">
    <source>
        <dbReference type="SAM" id="MobiDB-lite"/>
    </source>
</evidence>
<dbReference type="InterPro" id="IPR003021">
    <property type="entry name" value="Rad1_Rec1_Rad17"/>
</dbReference>
<dbReference type="Gene3D" id="3.70.10.10">
    <property type="match status" value="1"/>
</dbReference>
<dbReference type="EMBL" id="OZ004256">
    <property type="protein sequence ID" value="CAK7903678.1"/>
    <property type="molecule type" value="Genomic_DNA"/>
</dbReference>
<keyword evidence="5" id="KW-0539">Nucleus</keyword>
<sequence>MSLFETLTGPGIHPVSESSSKPTFTFTAATRQISHLADVFQAVSSINNQALMMISPRGISIYSESNHVMNAHSTIDPSLFSTYNFYSEDTCNNTQDSHPISEELRFGIDLKLISDSFNSVPTPNVGTTIIRKKRSSSNRNNSNIGNHPDDEEEEESPGGGGDGSISGDVTCYITYNGDGTPLIIEFEDAFISEKIEFLTFYTDLKSPYDDENMDDVDEDVNVGLTINREEVEFDLILKSDVLANLLKDLQQIATVDLYMYVSNEISTLGESKKRKKSRNKQQSSPRRGPQFIRNEVNFISKGPIGHSKLIFPNEKTILEKISVYEQGLQTDEGRSTTTMIPANKAIVACYNFANFNKIFRSVRLSSKCKISKDLSGTLSVQLLCKNSRLPGYSGTLIMFNMLGLSSISENYALEHYKEEQVEKTKDEPLTINNIFDDEAYEYRSNSTTMVSEDISTGLIDEYEVLGGNDSTSEPMVQVDTTITASERRGRDMENIEERGALVEIPLFL</sequence>
<gene>
    <name evidence="7" type="primary">RAD17</name>
    <name evidence="7" type="ORF">CAAN4_D05754</name>
</gene>
<evidence type="ECO:0000256" key="2">
    <source>
        <dbReference type="ARBA" id="ARBA00010991"/>
    </source>
</evidence>